<dbReference type="RefSeq" id="XP_044716744.1">
    <property type="nucleotide sequence ID" value="XM_044868163.1"/>
</dbReference>
<dbReference type="OrthoDB" id="3597955at2759"/>
<accession>A0A9P8MS59</accession>
<reference evidence="3" key="1">
    <citation type="submission" date="2021-09" db="EMBL/GenBank/DDBJ databases">
        <title>A high-quality genome of the endoparasitic fungus Hirsutella rhossiliensis with a comparison of Hirsutella genomes reveals transposable elements contributing to genome size variation.</title>
        <authorList>
            <person name="Lin R."/>
            <person name="Jiao Y."/>
            <person name="Sun X."/>
            <person name="Ling J."/>
            <person name="Xie B."/>
            <person name="Cheng X."/>
        </authorList>
    </citation>
    <scope>NUCLEOTIDE SEQUENCE</scope>
    <source>
        <strain evidence="3">HR02</strain>
    </source>
</reference>
<feature type="coiled-coil region" evidence="1">
    <location>
        <begin position="90"/>
        <end position="117"/>
    </location>
</feature>
<dbReference type="Proteomes" id="UP000824596">
    <property type="component" value="Unassembled WGS sequence"/>
</dbReference>
<gene>
    <name evidence="3" type="ORF">HRG_09692</name>
</gene>
<organism evidence="3 4">
    <name type="scientific">Hirsutella rhossiliensis</name>
    <dbReference type="NCBI Taxonomy" id="111463"/>
    <lineage>
        <taxon>Eukaryota</taxon>
        <taxon>Fungi</taxon>
        <taxon>Dikarya</taxon>
        <taxon>Ascomycota</taxon>
        <taxon>Pezizomycotina</taxon>
        <taxon>Sordariomycetes</taxon>
        <taxon>Hypocreomycetidae</taxon>
        <taxon>Hypocreales</taxon>
        <taxon>Ophiocordycipitaceae</taxon>
        <taxon>Hirsutella</taxon>
    </lineage>
</organism>
<evidence type="ECO:0000313" key="4">
    <source>
        <dbReference type="Proteomes" id="UP000824596"/>
    </source>
</evidence>
<proteinExistence type="predicted"/>
<name>A0A9P8MS59_9HYPO</name>
<evidence type="ECO:0000256" key="1">
    <source>
        <dbReference type="SAM" id="Coils"/>
    </source>
</evidence>
<dbReference type="EMBL" id="JAIZPD010000013">
    <property type="protein sequence ID" value="KAH0959231.1"/>
    <property type="molecule type" value="Genomic_DNA"/>
</dbReference>
<keyword evidence="1" id="KW-0175">Coiled coil</keyword>
<protein>
    <submittedName>
        <fullName evidence="3">Uncharacterized protein</fullName>
    </submittedName>
</protein>
<feature type="region of interest" description="Disordered" evidence="2">
    <location>
        <begin position="1"/>
        <end position="89"/>
    </location>
</feature>
<dbReference type="GeneID" id="68358821"/>
<comment type="caution">
    <text evidence="3">The sequence shown here is derived from an EMBL/GenBank/DDBJ whole genome shotgun (WGS) entry which is preliminary data.</text>
</comment>
<feature type="compositionally biased region" description="Low complexity" evidence="2">
    <location>
        <begin position="36"/>
        <end position="51"/>
    </location>
</feature>
<keyword evidence="4" id="KW-1185">Reference proteome</keyword>
<sequence>MPRKSKNSTKRNSNQFELLDDEEDGTNDNVACSIVANSTSAADATRTSARGRPLKPTLQFDPEPRPSRKKSAVPKAKPTNADPNSNEDSLARIEALLKRVEERAERAEKRVESLEEFIRNELFPRVASPPESATQVPLISNSNSPCHFRHHPLVPGPLPGIGLDVSRVLDSDIKEGNAGTIRRRANAALEKLGVTCLGVNSKEKGVFGFSFERRTSIKYGRTTPG</sequence>
<dbReference type="AlphaFoldDB" id="A0A9P8MS59"/>
<evidence type="ECO:0000256" key="2">
    <source>
        <dbReference type="SAM" id="MobiDB-lite"/>
    </source>
</evidence>
<evidence type="ECO:0000313" key="3">
    <source>
        <dbReference type="EMBL" id="KAH0959231.1"/>
    </source>
</evidence>